<comment type="caution">
    <text evidence="2">The sequence shown here is derived from an EMBL/GenBank/DDBJ whole genome shotgun (WGS) entry which is preliminary data.</text>
</comment>
<keyword evidence="3" id="KW-1185">Reference proteome</keyword>
<proteinExistence type="predicted"/>
<keyword evidence="1" id="KW-0732">Signal</keyword>
<dbReference type="Proteomes" id="UP001432027">
    <property type="component" value="Unassembled WGS sequence"/>
</dbReference>
<feature type="chain" id="PRO_5043316158" evidence="1">
    <location>
        <begin position="17"/>
        <end position="219"/>
    </location>
</feature>
<feature type="signal peptide" evidence="1">
    <location>
        <begin position="1"/>
        <end position="16"/>
    </location>
</feature>
<evidence type="ECO:0000313" key="3">
    <source>
        <dbReference type="Proteomes" id="UP001432027"/>
    </source>
</evidence>
<accession>A0AAV5U1I0</accession>
<evidence type="ECO:0000313" key="2">
    <source>
        <dbReference type="EMBL" id="GMT00015.1"/>
    </source>
</evidence>
<dbReference type="AlphaFoldDB" id="A0AAV5U1I0"/>
<name>A0AAV5U1I0_9BILA</name>
<protein>
    <submittedName>
        <fullName evidence="2">Uncharacterized protein</fullName>
    </submittedName>
</protein>
<organism evidence="2 3">
    <name type="scientific">Pristionchus entomophagus</name>
    <dbReference type="NCBI Taxonomy" id="358040"/>
    <lineage>
        <taxon>Eukaryota</taxon>
        <taxon>Metazoa</taxon>
        <taxon>Ecdysozoa</taxon>
        <taxon>Nematoda</taxon>
        <taxon>Chromadorea</taxon>
        <taxon>Rhabditida</taxon>
        <taxon>Rhabditina</taxon>
        <taxon>Diplogasteromorpha</taxon>
        <taxon>Diplogasteroidea</taxon>
        <taxon>Neodiplogasteridae</taxon>
        <taxon>Pristionchus</taxon>
    </lineage>
</organism>
<evidence type="ECO:0000256" key="1">
    <source>
        <dbReference type="SAM" id="SignalP"/>
    </source>
</evidence>
<dbReference type="EMBL" id="BTSX01000005">
    <property type="protein sequence ID" value="GMT00015.1"/>
    <property type="molecule type" value="Genomic_DNA"/>
</dbReference>
<reference evidence="2" key="1">
    <citation type="submission" date="2023-10" db="EMBL/GenBank/DDBJ databases">
        <title>Genome assembly of Pristionchus species.</title>
        <authorList>
            <person name="Yoshida K."/>
            <person name="Sommer R.J."/>
        </authorList>
    </citation>
    <scope>NUCLEOTIDE SEQUENCE</scope>
    <source>
        <strain evidence="2">RS0144</strain>
    </source>
</reference>
<sequence length="219" mass="23527">MLSMWFTLSLLPFAWGSCGNWREDDEFNHGCRTCRDIDIDLLANCPETGYACDERESIRATVLSASDPCTCKSLRCANKGWRLAVNRTIVDQVHCKRGQWFWSGFPAPSIVCGKPTSPGIPATQPPPTGCPALQPAELPACEAYLPSFLICVTATLATPTVGNVMKCGGTGTYVRVGAGPQLGGPDLELLCDPVLKQWTSRGVQIGSSTVPIYVACITV</sequence>
<gene>
    <name evidence="2" type="ORF">PENTCL1PPCAC_22189</name>
</gene>